<dbReference type="NCBIfam" id="TIGR01643">
    <property type="entry name" value="YD_repeat_2x"/>
    <property type="match status" value="5"/>
</dbReference>
<dbReference type="Gene3D" id="2.180.10.10">
    <property type="entry name" value="RHS repeat-associated core"/>
    <property type="match status" value="3"/>
</dbReference>
<evidence type="ECO:0000313" key="3">
    <source>
        <dbReference type="EMBL" id="ABX36352.1"/>
    </source>
</evidence>
<keyword evidence="1" id="KW-0677">Repeat</keyword>
<evidence type="ECO:0000313" key="4">
    <source>
        <dbReference type="Proteomes" id="UP000000784"/>
    </source>
</evidence>
<proteinExistence type="predicted"/>
<evidence type="ECO:0000256" key="1">
    <source>
        <dbReference type="ARBA" id="ARBA00022737"/>
    </source>
</evidence>
<dbReference type="STRING" id="398578.Daci_3720"/>
<dbReference type="eggNOG" id="COG3209">
    <property type="taxonomic scope" value="Bacteria"/>
</dbReference>
<dbReference type="PANTHER" id="PTHR32305:SF15">
    <property type="entry name" value="PROTEIN RHSA-RELATED"/>
    <property type="match status" value="1"/>
</dbReference>
<accession>A9C2K3</accession>
<dbReference type="InterPro" id="IPR031325">
    <property type="entry name" value="RHS_repeat"/>
</dbReference>
<reference evidence="3 4" key="1">
    <citation type="journal article" date="2004" name="Appl. Environ. Microbiol.">
        <title>Mineralization of individual congeners of linear alkylbenzenesulfonate by defined pairs of heterotrophic bacteria.</title>
        <authorList>
            <person name="Schleheck D."/>
            <person name="Knepper T.P."/>
            <person name="Fischer K."/>
            <person name="Cook A.M."/>
        </authorList>
    </citation>
    <scope>NUCLEOTIDE SEQUENCE [LARGE SCALE GENOMIC DNA]</scope>
    <source>
        <strain evidence="4">DSM 14801 / SPH-1</strain>
    </source>
</reference>
<dbReference type="EMBL" id="CP000884">
    <property type="protein sequence ID" value="ABX36352.1"/>
    <property type="molecule type" value="Genomic_DNA"/>
</dbReference>
<dbReference type="Pfam" id="PF25023">
    <property type="entry name" value="TEN_YD-shell"/>
    <property type="match status" value="1"/>
</dbReference>
<evidence type="ECO:0000259" key="2">
    <source>
        <dbReference type="Pfam" id="PF25023"/>
    </source>
</evidence>
<dbReference type="Pfam" id="PF05593">
    <property type="entry name" value="RHS_repeat"/>
    <property type="match status" value="1"/>
</dbReference>
<dbReference type="PRINTS" id="PR00394">
    <property type="entry name" value="RHSPROTEIN"/>
</dbReference>
<dbReference type="NCBIfam" id="TIGR03696">
    <property type="entry name" value="Rhs_assc_core"/>
    <property type="match status" value="1"/>
</dbReference>
<sequence length="1301" mass="139023">MPTEYRSGHPSSISILLPDASSVLFLKEPGEQSPWHAATGPDLLLGSVGGSWKYYRASDDSWWNFDSQGWLTNVTLRNGWYYNILQNNGKVLSVTNSFGRQVDFGYRADGKLNSVALPDGNTVSYDYDAKGNLSSVKVNGFQTRTYSYESSVSPGLLTAIGDSQGNQVLGFVYNSDGSLKHTSRAGVSGVYSVSYSGAASVGTAGMLVAPGADDPNWYKASVTTTAPDGNGATRHYQGSAAGVRLVGQSKATFWAKFKEELNADLLPAYIEDFKGNRTSYQWNANRQLITKVVAAFNRTEAQSTQIDWHDTLALPTLITETGRTTKLSYGGGGRLVGAALTDNASNTTYSSAWSYNAQGLPETYTDAAGQTLFGYDTRGNRNKVTNALGHVHQFAHDGAGRILTAMAPSGLERSYSYNPRGQLTRVSVGGQQTTLTYLPNDRLGTITFANGHAITYQYDDARRINRWSDNRGNSGQYVLDQWDNRTSELIKDSAAQTALQMQRSINGINRISSETIRGNQSTALTYDANGDLATASNGLGQTTTLDVDGLRRLTKITDPLNASATLSYNALDAVTAAQDFKGVTTTYTRDALGNAKAETTPDAGNSTTTYDALGLIATAKDAAGRTLAVQRDALGRPIQLQYGSTATSTLRYDLPGTTYNGPGAPKASTGHLSEIQDPGVTTQYQRDILGRVLRKSQILANGDTKSLIHSYVPAGQGGGGELQSITYPSGKQATYLYDSTGQITGLQWNGQPLVTGLAWSPLGQPTAWQWQGFVQQPGATAVLAEQRSYNTAGQLASSQLLNLTWDAAGRISLIQQRHMLPGTAAAQQAKLSSAFSYDAVGRLTASAHSAPSGLTLPTGWSLADTIELSASGYAWDANGNRTQVHYSNALASGTSTLQRNYQTAAGTNRLQSYAQTLQRPGSAAQNSNVTFSYDAAGALVKKGDNHLHYGADGRIAKAGEYADAADARAVSYVYNALGQRVLKSDARGAGQPATLQTLYAEDGIGSTVLGQYANQRSANSAAPAGQSDSTEIIYLPTASGPMPIAAEINGRLYAIHTDHLNTPRRLTNQQGQVAWQWLISGFGEVRPTTGDRGYGQTVSGPSYAQAVKFDLRYPGQVFDEETGLSYNLHRYYDAATGRYIQADPIGLAGGWNRFGYVGENPLSFVDPLGLEKVILIPTREGWTFAAALTYPDNDGLLTIISHGSTTSVNMKSPAQLADLIKTLPSWKAGDHRPVLLNACNTGVGGDDSYAAKLSKLLGVPVTAPTTQTWNIGPIDIGPFNANSAGDAPNLFKRGSWVTFKK</sequence>
<reference evidence="4" key="2">
    <citation type="submission" date="2007-11" db="EMBL/GenBank/DDBJ databases">
        <title>Complete sequence of Delftia acidovorans DSM 14801 / SPH-1.</title>
        <authorList>
            <person name="Copeland A."/>
            <person name="Lucas S."/>
            <person name="Lapidus A."/>
            <person name="Barry K."/>
            <person name="Glavina del Rio T."/>
            <person name="Dalin E."/>
            <person name="Tice H."/>
            <person name="Pitluck S."/>
            <person name="Lowry S."/>
            <person name="Clum A."/>
            <person name="Schmutz J."/>
            <person name="Larimer F."/>
            <person name="Land M."/>
            <person name="Hauser L."/>
            <person name="Kyrpides N."/>
            <person name="Kim E."/>
            <person name="Schleheck D."/>
            <person name="Richardson P."/>
        </authorList>
    </citation>
    <scope>NUCLEOTIDE SEQUENCE [LARGE SCALE GENOMIC DNA]</scope>
    <source>
        <strain evidence="4">DSM 14801 / SPH-1</strain>
    </source>
</reference>
<protein>
    <submittedName>
        <fullName evidence="3">YD repeat protein</fullName>
    </submittedName>
</protein>
<dbReference type="InterPro" id="IPR006530">
    <property type="entry name" value="YD"/>
</dbReference>
<dbReference type="InterPro" id="IPR056823">
    <property type="entry name" value="TEN-like_YD-shell"/>
</dbReference>
<keyword evidence="4" id="KW-1185">Reference proteome</keyword>
<gene>
    <name evidence="3" type="ordered locus">Daci_3720</name>
</gene>
<organism evidence="3 4">
    <name type="scientific">Delftia acidovorans (strain DSM 14801 / SPH-1)</name>
    <dbReference type="NCBI Taxonomy" id="398578"/>
    <lineage>
        <taxon>Bacteria</taxon>
        <taxon>Pseudomonadati</taxon>
        <taxon>Pseudomonadota</taxon>
        <taxon>Betaproteobacteria</taxon>
        <taxon>Burkholderiales</taxon>
        <taxon>Comamonadaceae</taxon>
        <taxon>Delftia</taxon>
    </lineage>
</organism>
<dbReference type="KEGG" id="dac:Daci_3720"/>
<dbReference type="PANTHER" id="PTHR32305">
    <property type="match status" value="1"/>
</dbReference>
<feature type="domain" description="Teneurin-like YD-shell" evidence="2">
    <location>
        <begin position="872"/>
        <end position="1143"/>
    </location>
</feature>
<dbReference type="Proteomes" id="UP000000784">
    <property type="component" value="Chromosome"/>
</dbReference>
<dbReference type="InterPro" id="IPR022385">
    <property type="entry name" value="Rhs_assc_core"/>
</dbReference>
<dbReference type="HOGENOM" id="CLU_261428_0_0_4"/>
<dbReference type="InterPro" id="IPR050708">
    <property type="entry name" value="T6SS_VgrG/RHS"/>
</dbReference>
<name>A9C2K3_DELAS</name>